<dbReference type="InterPro" id="IPR019410">
    <property type="entry name" value="Methyltransf_16"/>
</dbReference>
<dbReference type="Gene3D" id="3.40.50.150">
    <property type="entry name" value="Vaccinia Virus protein VP39"/>
    <property type="match status" value="1"/>
</dbReference>
<dbReference type="CDD" id="cd02440">
    <property type="entry name" value="AdoMet_MTases"/>
    <property type="match status" value="1"/>
</dbReference>
<dbReference type="OrthoDB" id="407325at2759"/>
<proteinExistence type="predicted"/>
<accession>A0A9P9EFA8</accession>
<dbReference type="AlphaFoldDB" id="A0A9P9EFA8"/>
<dbReference type="Pfam" id="PF10294">
    <property type="entry name" value="Methyltransf_16"/>
    <property type="match status" value="1"/>
</dbReference>
<dbReference type="InterPro" id="IPR029063">
    <property type="entry name" value="SAM-dependent_MTases_sf"/>
</dbReference>
<evidence type="ECO:0000313" key="2">
    <source>
        <dbReference type="EMBL" id="KAH7136079.1"/>
    </source>
</evidence>
<protein>
    <recommendedName>
        <fullName evidence="4">Nicotinamide N-methyltransferase</fullName>
    </recommendedName>
</protein>
<dbReference type="Proteomes" id="UP000700596">
    <property type="component" value="Unassembled WGS sequence"/>
</dbReference>
<dbReference type="PANTHER" id="PTHR14614">
    <property type="entry name" value="HEPATOCELLULAR CARCINOMA-ASSOCIATED ANTIGEN"/>
    <property type="match status" value="1"/>
</dbReference>
<comment type="caution">
    <text evidence="2">The sequence shown here is derived from an EMBL/GenBank/DDBJ whole genome shotgun (WGS) entry which is preliminary data.</text>
</comment>
<gene>
    <name evidence="2" type="ORF">B0J11DRAFT_480318</name>
</gene>
<name>A0A9P9EFA8_9PLEO</name>
<evidence type="ECO:0000313" key="3">
    <source>
        <dbReference type="Proteomes" id="UP000700596"/>
    </source>
</evidence>
<evidence type="ECO:0008006" key="4">
    <source>
        <dbReference type="Google" id="ProtNLM"/>
    </source>
</evidence>
<organism evidence="2 3">
    <name type="scientific">Dendryphion nanum</name>
    <dbReference type="NCBI Taxonomy" id="256645"/>
    <lineage>
        <taxon>Eukaryota</taxon>
        <taxon>Fungi</taxon>
        <taxon>Dikarya</taxon>
        <taxon>Ascomycota</taxon>
        <taxon>Pezizomycotina</taxon>
        <taxon>Dothideomycetes</taxon>
        <taxon>Pleosporomycetidae</taxon>
        <taxon>Pleosporales</taxon>
        <taxon>Torulaceae</taxon>
        <taxon>Dendryphion</taxon>
    </lineage>
</organism>
<reference evidence="2" key="1">
    <citation type="journal article" date="2021" name="Nat. Commun.">
        <title>Genetic determinants of endophytism in the Arabidopsis root mycobiome.</title>
        <authorList>
            <person name="Mesny F."/>
            <person name="Miyauchi S."/>
            <person name="Thiergart T."/>
            <person name="Pickel B."/>
            <person name="Atanasova L."/>
            <person name="Karlsson M."/>
            <person name="Huettel B."/>
            <person name="Barry K.W."/>
            <person name="Haridas S."/>
            <person name="Chen C."/>
            <person name="Bauer D."/>
            <person name="Andreopoulos W."/>
            <person name="Pangilinan J."/>
            <person name="LaButti K."/>
            <person name="Riley R."/>
            <person name="Lipzen A."/>
            <person name="Clum A."/>
            <person name="Drula E."/>
            <person name="Henrissat B."/>
            <person name="Kohler A."/>
            <person name="Grigoriev I.V."/>
            <person name="Martin F.M."/>
            <person name="Hacquard S."/>
        </authorList>
    </citation>
    <scope>NUCLEOTIDE SEQUENCE</scope>
    <source>
        <strain evidence="2">MPI-CAGE-CH-0243</strain>
    </source>
</reference>
<evidence type="ECO:0000256" key="1">
    <source>
        <dbReference type="SAM" id="MobiDB-lite"/>
    </source>
</evidence>
<dbReference type="PANTHER" id="PTHR14614:SF104">
    <property type="entry name" value="N-METHYLTRANSFERASE, PUTATIVE (AFU_ORTHOLOGUE AFUA_1G17750)-RELATED"/>
    <property type="match status" value="1"/>
</dbReference>
<dbReference type="GO" id="GO:0005737">
    <property type="term" value="C:cytoplasm"/>
    <property type="evidence" value="ECO:0007669"/>
    <property type="project" value="TreeGrafter"/>
</dbReference>
<dbReference type="SUPFAM" id="SSF53335">
    <property type="entry name" value="S-adenosyl-L-methionine-dependent methyltransferases"/>
    <property type="match status" value="1"/>
</dbReference>
<sequence length="325" mass="35759">MLLPHLLTLTHPTPQAPTPEDIFNSTLGSIFTDSMTNMHGEPEATILYRNRALGRTLEFRTADVSAEEERTKFAHYLWNAGVLVGELVGGRPGGHPRGRGEDGDREEEEEERGTGEGIDGWWIREEEEKWWSVKGERVLELGAGVGLAGIVSALSGAKEVTITDYPSPSLLSTLRLNLSANIPPSHPSAPTTTITPHKWGHLTTPFALSHAHTYTRILAADCFWLAHEHTNLAASMAHFLSRDDADARVLCVAGFHTGRKGLVSFFGDVVKNAGLEVEAIWEMDAGGLRREWRTRGWGKGDEVGERGRWVVVGVLRWGVGESRTE</sequence>
<dbReference type="GO" id="GO:0008757">
    <property type="term" value="F:S-adenosylmethionine-dependent methyltransferase activity"/>
    <property type="evidence" value="ECO:0007669"/>
    <property type="project" value="UniProtKB-ARBA"/>
</dbReference>
<keyword evidence="3" id="KW-1185">Reference proteome</keyword>
<dbReference type="EMBL" id="JAGMWT010000002">
    <property type="protein sequence ID" value="KAH7136079.1"/>
    <property type="molecule type" value="Genomic_DNA"/>
</dbReference>
<feature type="region of interest" description="Disordered" evidence="1">
    <location>
        <begin position="89"/>
        <end position="115"/>
    </location>
</feature>